<evidence type="ECO:0000313" key="5">
    <source>
        <dbReference type="Proteomes" id="UP000251351"/>
    </source>
</evidence>
<dbReference type="EMBL" id="QARO01000048">
    <property type="protein sequence ID" value="PUF51306.1"/>
    <property type="molecule type" value="Genomic_DNA"/>
</dbReference>
<dbReference type="EMBL" id="QARO01000047">
    <property type="protein sequence ID" value="PUF51782.1"/>
    <property type="molecule type" value="Genomic_DNA"/>
</dbReference>
<dbReference type="AlphaFoldDB" id="A0A7Z1PYA3"/>
<gene>
    <name evidence="4" type="ORF">DAX73_26650</name>
    <name evidence="3" type="ORF">DAX73_26765</name>
    <name evidence="2" type="ORF">DAX92_26725</name>
    <name evidence="1" type="ORF">DAX92_27870</name>
</gene>
<evidence type="ECO:0000313" key="3">
    <source>
        <dbReference type="EMBL" id="PUF51306.1"/>
    </source>
</evidence>
<dbReference type="Proteomes" id="UP000251351">
    <property type="component" value="Unassembled WGS sequence"/>
</dbReference>
<proteinExistence type="predicted"/>
<protein>
    <submittedName>
        <fullName evidence="2">Uncharacterized protein</fullName>
    </submittedName>
</protein>
<sequence>MGKGTFGPEKKTQQAMTHEGTMTYCYQPSQVRLRETKTMWISESGHRFRKTTGAAVGSGVWSSHRLELSSIREIQPDE</sequence>
<name>A0A7Z1PYA3_SALET</name>
<evidence type="ECO:0000313" key="2">
    <source>
        <dbReference type="EMBL" id="PUF26987.1"/>
    </source>
</evidence>
<evidence type="ECO:0000313" key="4">
    <source>
        <dbReference type="EMBL" id="PUF51782.1"/>
    </source>
</evidence>
<reference evidence="5 6" key="1">
    <citation type="submission" date="2018-04" db="EMBL/GenBank/DDBJ databases">
        <title>Whole genome sequencing of Salmonella enterica.</title>
        <authorList>
            <person name="Bell R."/>
        </authorList>
    </citation>
    <scope>NUCLEOTIDE SEQUENCE [LARGE SCALE GENOMIC DNA]</scope>
    <source>
        <strain evidence="2 6">CFSAN058609</strain>
        <strain evidence="3 5">CFSAN058610</strain>
    </source>
</reference>
<dbReference type="EMBL" id="QARP01000050">
    <property type="protein sequence ID" value="PUF26987.1"/>
    <property type="molecule type" value="Genomic_DNA"/>
</dbReference>
<organism evidence="2 6">
    <name type="scientific">Salmonella enterica I</name>
    <dbReference type="NCBI Taxonomy" id="59201"/>
    <lineage>
        <taxon>Bacteria</taxon>
        <taxon>Pseudomonadati</taxon>
        <taxon>Pseudomonadota</taxon>
        <taxon>Gammaproteobacteria</taxon>
        <taxon>Enterobacterales</taxon>
        <taxon>Enterobacteriaceae</taxon>
        <taxon>Salmonella</taxon>
    </lineage>
</organism>
<evidence type="ECO:0000313" key="6">
    <source>
        <dbReference type="Proteomes" id="UP000251540"/>
    </source>
</evidence>
<dbReference type="EMBL" id="QARP01000073">
    <property type="protein sequence ID" value="PUF23915.1"/>
    <property type="molecule type" value="Genomic_DNA"/>
</dbReference>
<evidence type="ECO:0000313" key="1">
    <source>
        <dbReference type="EMBL" id="PUF23915.1"/>
    </source>
</evidence>
<dbReference type="RefSeq" id="WP_154708106.1">
    <property type="nucleotide sequence ID" value="NZ_QARO01000047.1"/>
</dbReference>
<dbReference type="Proteomes" id="UP000251540">
    <property type="component" value="Unassembled WGS sequence"/>
</dbReference>
<accession>A0A7Z1PYA3</accession>
<comment type="caution">
    <text evidence="2">The sequence shown here is derived from an EMBL/GenBank/DDBJ whole genome shotgun (WGS) entry which is preliminary data.</text>
</comment>